<evidence type="ECO:0000256" key="1">
    <source>
        <dbReference type="ARBA" id="ARBA00003618"/>
    </source>
</evidence>
<evidence type="ECO:0000256" key="3">
    <source>
        <dbReference type="ARBA" id="ARBA00021315"/>
    </source>
</evidence>
<sequence>MLSKLVIQNYAIIDFIEINFSEHFNIITGETGAGKSILVGALSLILGERADSSSLLSKEKKCFVEGIFNIEKRRNVVKFLNDNDYGEDDELVLRREIAANGKSRGFINDTPANIQQLKQLASMLVDLHQQFDTLELGDSDFQREVLDALAGNERLLAEYIGMYSEWKQTQQQLEALTASKNNFQKELDYNRFLFDELHEANFSENELEDLDNELQLLSNAEEIKMALETSVYELKESEQPIVQTLKQLVNKLSVFASFNANLEEIIKRLQSTQIELADIGNELENLNNDVNYDEQRINFINERLAVGYKLQKKHGVQSTKELLEIKETLQQKLDDVLNIDEAIRSTQNTFDRQLKQLETLAETLSSKRKKVVDAFEKNVNSLLAQVGMPNAVIKVVVSDIALHAFGKNAIEFLFDANKSNRFEPLRKVASGGELSRLMLCIKSLVAEKINLPTLIFDEIDTGISGEAAKQVGVILKQLAKQRQVISITHQPQIAGKADVHFYVYKQVKNDMVNTNIRQLNTDERIQAIAQMLSGEKPTAAAIENAREMIAN</sequence>
<evidence type="ECO:0000259" key="11">
    <source>
        <dbReference type="Pfam" id="PF02463"/>
    </source>
</evidence>
<dbReference type="GO" id="GO:0006310">
    <property type="term" value="P:DNA recombination"/>
    <property type="evidence" value="ECO:0007669"/>
    <property type="project" value="InterPro"/>
</dbReference>
<dbReference type="EMBL" id="FOXQ01000001">
    <property type="protein sequence ID" value="SFP71202.1"/>
    <property type="molecule type" value="Genomic_DNA"/>
</dbReference>
<dbReference type="SUPFAM" id="SSF52540">
    <property type="entry name" value="P-loop containing nucleoside triphosphate hydrolases"/>
    <property type="match status" value="2"/>
</dbReference>
<protein>
    <recommendedName>
        <fullName evidence="3 9">DNA repair protein RecN</fullName>
    </recommendedName>
    <alternativeName>
        <fullName evidence="8 9">Recombination protein N</fullName>
    </alternativeName>
</protein>
<dbReference type="InterPro" id="IPR027417">
    <property type="entry name" value="P-loop_NTPase"/>
</dbReference>
<evidence type="ECO:0000256" key="5">
    <source>
        <dbReference type="ARBA" id="ARBA00022763"/>
    </source>
</evidence>
<dbReference type="Pfam" id="PF02463">
    <property type="entry name" value="SMC_N"/>
    <property type="match status" value="1"/>
</dbReference>
<dbReference type="GO" id="GO:0006281">
    <property type="term" value="P:DNA repair"/>
    <property type="evidence" value="ECO:0007669"/>
    <property type="project" value="UniProtKB-KW"/>
</dbReference>
<organism evidence="12 13">
    <name type="scientific">Parafilimonas terrae</name>
    <dbReference type="NCBI Taxonomy" id="1465490"/>
    <lineage>
        <taxon>Bacteria</taxon>
        <taxon>Pseudomonadati</taxon>
        <taxon>Bacteroidota</taxon>
        <taxon>Chitinophagia</taxon>
        <taxon>Chitinophagales</taxon>
        <taxon>Chitinophagaceae</taxon>
        <taxon>Parafilimonas</taxon>
    </lineage>
</organism>
<dbReference type="GO" id="GO:0005524">
    <property type="term" value="F:ATP binding"/>
    <property type="evidence" value="ECO:0007669"/>
    <property type="project" value="UniProtKB-KW"/>
</dbReference>
<dbReference type="GO" id="GO:0009432">
    <property type="term" value="P:SOS response"/>
    <property type="evidence" value="ECO:0007669"/>
    <property type="project" value="TreeGrafter"/>
</dbReference>
<reference evidence="12 13" key="1">
    <citation type="submission" date="2016-10" db="EMBL/GenBank/DDBJ databases">
        <authorList>
            <person name="de Groot N.N."/>
        </authorList>
    </citation>
    <scope>NUCLEOTIDE SEQUENCE [LARGE SCALE GENOMIC DNA]</scope>
    <source>
        <strain evidence="12 13">DSM 28286</strain>
    </source>
</reference>
<dbReference type="Gene3D" id="3.40.50.300">
    <property type="entry name" value="P-loop containing nucleotide triphosphate hydrolases"/>
    <property type="match status" value="2"/>
</dbReference>
<dbReference type="Proteomes" id="UP000199031">
    <property type="component" value="Unassembled WGS sequence"/>
</dbReference>
<feature type="coiled-coil region" evidence="10">
    <location>
        <begin position="166"/>
        <end position="220"/>
    </location>
</feature>
<dbReference type="GO" id="GO:0043590">
    <property type="term" value="C:bacterial nucleoid"/>
    <property type="evidence" value="ECO:0007669"/>
    <property type="project" value="TreeGrafter"/>
</dbReference>
<dbReference type="STRING" id="1465490.SAMN05444277_101808"/>
<evidence type="ECO:0000256" key="10">
    <source>
        <dbReference type="SAM" id="Coils"/>
    </source>
</evidence>
<keyword evidence="7 9" id="KW-0234">DNA repair</keyword>
<evidence type="ECO:0000256" key="7">
    <source>
        <dbReference type="ARBA" id="ARBA00023204"/>
    </source>
</evidence>
<proteinExistence type="inferred from homology"/>
<evidence type="ECO:0000256" key="8">
    <source>
        <dbReference type="ARBA" id="ARBA00033408"/>
    </source>
</evidence>
<dbReference type="InterPro" id="IPR003395">
    <property type="entry name" value="RecF/RecN/SMC_N"/>
</dbReference>
<evidence type="ECO:0000256" key="4">
    <source>
        <dbReference type="ARBA" id="ARBA00022741"/>
    </source>
</evidence>
<dbReference type="PANTHER" id="PTHR11059">
    <property type="entry name" value="DNA REPAIR PROTEIN RECN"/>
    <property type="match status" value="1"/>
</dbReference>
<keyword evidence="4" id="KW-0547">Nucleotide-binding</keyword>
<dbReference type="NCBIfam" id="TIGR00634">
    <property type="entry name" value="recN"/>
    <property type="match status" value="1"/>
</dbReference>
<name>A0A1I5SKI6_9BACT</name>
<comment type="similarity">
    <text evidence="2 9">Belongs to the RecN family.</text>
</comment>
<dbReference type="InterPro" id="IPR004604">
    <property type="entry name" value="DNA_recomb/repair_RecN"/>
</dbReference>
<evidence type="ECO:0000313" key="13">
    <source>
        <dbReference type="Proteomes" id="UP000199031"/>
    </source>
</evidence>
<dbReference type="AlphaFoldDB" id="A0A1I5SKI6"/>
<evidence type="ECO:0000256" key="9">
    <source>
        <dbReference type="PIRNR" id="PIRNR003128"/>
    </source>
</evidence>
<accession>A0A1I5SKI6</accession>
<gene>
    <name evidence="12" type="ORF">SAMN05444277_101808</name>
</gene>
<evidence type="ECO:0000256" key="2">
    <source>
        <dbReference type="ARBA" id="ARBA00009441"/>
    </source>
</evidence>
<dbReference type="RefSeq" id="WP_090654682.1">
    <property type="nucleotide sequence ID" value="NZ_FOXQ01000001.1"/>
</dbReference>
<feature type="coiled-coil region" evidence="10">
    <location>
        <begin position="262"/>
        <end position="303"/>
    </location>
</feature>
<dbReference type="PIRSF" id="PIRSF003128">
    <property type="entry name" value="RecN"/>
    <property type="match status" value="1"/>
</dbReference>
<dbReference type="OrthoDB" id="9806954at2"/>
<dbReference type="PANTHER" id="PTHR11059:SF0">
    <property type="entry name" value="DNA REPAIR PROTEIN RECN"/>
    <property type="match status" value="1"/>
</dbReference>
<comment type="function">
    <text evidence="1 9">May be involved in recombinational repair of damaged DNA.</text>
</comment>
<keyword evidence="10" id="KW-0175">Coiled coil</keyword>
<evidence type="ECO:0000313" key="12">
    <source>
        <dbReference type="EMBL" id="SFP71202.1"/>
    </source>
</evidence>
<feature type="domain" description="RecF/RecN/SMC N-terminal" evidence="11">
    <location>
        <begin position="1"/>
        <end position="507"/>
    </location>
</feature>
<evidence type="ECO:0000256" key="6">
    <source>
        <dbReference type="ARBA" id="ARBA00022840"/>
    </source>
</evidence>
<keyword evidence="6" id="KW-0067">ATP-binding</keyword>
<dbReference type="CDD" id="cd03241">
    <property type="entry name" value="ABC_RecN"/>
    <property type="match status" value="2"/>
</dbReference>
<keyword evidence="5 9" id="KW-0227">DNA damage</keyword>
<keyword evidence="13" id="KW-1185">Reference proteome</keyword>